<evidence type="ECO:0000313" key="1">
    <source>
        <dbReference type="EMBL" id="QJA99928.1"/>
    </source>
</evidence>
<name>A0A6M3M587_9ZZZZ</name>
<dbReference type="AlphaFoldDB" id="A0A6M3M587"/>
<evidence type="ECO:0000313" key="2">
    <source>
        <dbReference type="EMBL" id="QJB03645.1"/>
    </source>
</evidence>
<accession>A0A6M3M587</accession>
<gene>
    <name evidence="1" type="ORF">MM171A00774_0014</name>
    <name evidence="2" type="ORF">MM171B00591_0005</name>
</gene>
<dbReference type="EMBL" id="MT143855">
    <property type="protein sequence ID" value="QJB03645.1"/>
    <property type="molecule type" value="Genomic_DNA"/>
</dbReference>
<dbReference type="EMBL" id="MT143674">
    <property type="protein sequence ID" value="QJA99928.1"/>
    <property type="molecule type" value="Genomic_DNA"/>
</dbReference>
<organism evidence="1">
    <name type="scientific">viral metagenome</name>
    <dbReference type="NCBI Taxonomy" id="1070528"/>
    <lineage>
        <taxon>unclassified sequences</taxon>
        <taxon>metagenomes</taxon>
        <taxon>organismal metagenomes</taxon>
    </lineage>
</organism>
<proteinExistence type="predicted"/>
<reference evidence="1" key="1">
    <citation type="submission" date="2020-03" db="EMBL/GenBank/DDBJ databases">
        <title>The deep terrestrial virosphere.</title>
        <authorList>
            <person name="Holmfeldt K."/>
            <person name="Nilsson E."/>
            <person name="Simone D."/>
            <person name="Lopez-Fernandez M."/>
            <person name="Wu X."/>
            <person name="de Brujin I."/>
            <person name="Lundin D."/>
            <person name="Andersson A."/>
            <person name="Bertilsson S."/>
            <person name="Dopson M."/>
        </authorList>
    </citation>
    <scope>NUCLEOTIDE SEQUENCE</scope>
    <source>
        <strain evidence="1">MM171A00774</strain>
        <strain evidence="2">MM171B00591</strain>
    </source>
</reference>
<protein>
    <submittedName>
        <fullName evidence="1">Uncharacterized protein</fullName>
    </submittedName>
</protein>
<sequence>MVLRYSKLFTVTGAITLEPVTIRVECIKAEGFLGVSIESLEGEYSSPDDFDKASGIGEDKIHNFLPMKLPDARMLVDALNEALEASEETSEKEAA</sequence>